<sequence>MSIFGTAKRGSKTYIDWSSLLSLLEDDDQRAAVERVYPNEGRESFLSALRRFDARDSTTTLAAEVLSAGRQFHTAEQLVDWPTVAVAGMLNSGKTSLVATFLSEQGRARTLRGSSNREGTHRFVLWLPSQWESDAELWGLLMQRIGDSIGETPEMLSLDPAVAHQQYNNHDGNAELLSVPLVATDDRLNQIGLGLLDCPDIVSDEAFGLGSPQDRRAVLSRAATLCSAFLVVTSAESSRDAALGDLLRIASDLMPGIPRMLAVNKIRPRQTPDQVFETFDPLARTHGIETIYAAYDFEIPSSRPFIPAPDDVVARALDPESDSLPVFFSLRAATEENPPAAIESSRMLQAMPARLDRGVLFETFRYSLEENLYRVVWEDAYRELEKDAARSEKQTFEGQRCLLNAALDFFAHRGLGSEITELRLHQSERIIRQLTESFAITAPWYARWGVRLNAKMRNFFGGAGNLLRSLTPTAIAERTAGDIKDKFKRGEYGGLLTPQKLTLAIDRHGGATKLPHWPDLSSPSVTAESKEMWNDAAEAAILRFERDDFTSLDPRRLDEAVRQMWEEVPRGKKLLVGLTPLGALLAAFGGVLTLPVDFGSTLIASASMSELFIAGGLTTFATMWAGKQNTRNVEQQAARQQVADFQAVLCDTFGVARVEVPETIKVGGVSVKLPIPKIAARASNHATLPLHRMRDDFRKSLRDHFPNQKR</sequence>
<dbReference type="AlphaFoldDB" id="A0A5C5WHB7"/>
<evidence type="ECO:0008006" key="3">
    <source>
        <dbReference type="Google" id="ProtNLM"/>
    </source>
</evidence>
<dbReference type="RefSeq" id="WP_146516996.1">
    <property type="nucleotide sequence ID" value="NZ_SJPI01000003.1"/>
</dbReference>
<dbReference type="SUPFAM" id="SSF52540">
    <property type="entry name" value="P-loop containing nucleoside triphosphate hydrolases"/>
    <property type="match status" value="1"/>
</dbReference>
<comment type="caution">
    <text evidence="1">The sequence shown here is derived from an EMBL/GenBank/DDBJ whole genome shotgun (WGS) entry which is preliminary data.</text>
</comment>
<keyword evidence="2" id="KW-1185">Reference proteome</keyword>
<reference evidence="1 2" key="1">
    <citation type="submission" date="2019-02" db="EMBL/GenBank/DDBJ databases">
        <title>Deep-cultivation of Planctomycetes and their phenomic and genomic characterization uncovers novel biology.</title>
        <authorList>
            <person name="Wiegand S."/>
            <person name="Jogler M."/>
            <person name="Boedeker C."/>
            <person name="Pinto D."/>
            <person name="Vollmers J."/>
            <person name="Rivas-Marin E."/>
            <person name="Kohn T."/>
            <person name="Peeters S.H."/>
            <person name="Heuer A."/>
            <person name="Rast P."/>
            <person name="Oberbeckmann S."/>
            <person name="Bunk B."/>
            <person name="Jeske O."/>
            <person name="Meyerdierks A."/>
            <person name="Storesund J.E."/>
            <person name="Kallscheuer N."/>
            <person name="Luecker S."/>
            <person name="Lage O.M."/>
            <person name="Pohl T."/>
            <person name="Merkel B.J."/>
            <person name="Hornburger P."/>
            <person name="Mueller R.-W."/>
            <person name="Bruemmer F."/>
            <person name="Labrenz M."/>
            <person name="Spormann A.M."/>
            <person name="Op Den Camp H."/>
            <person name="Overmann J."/>
            <person name="Amann R."/>
            <person name="Jetten M.S.M."/>
            <person name="Mascher T."/>
            <person name="Medema M.H."/>
            <person name="Devos D.P."/>
            <person name="Kaster A.-K."/>
            <person name="Ovreas L."/>
            <person name="Rohde M."/>
            <person name="Galperin M.Y."/>
            <person name="Jogler C."/>
        </authorList>
    </citation>
    <scope>NUCLEOTIDE SEQUENCE [LARGE SCALE GENOMIC DNA]</scope>
    <source>
        <strain evidence="1 2">Pla22</strain>
    </source>
</reference>
<dbReference type="Gene3D" id="3.40.50.300">
    <property type="entry name" value="P-loop containing nucleotide triphosphate hydrolases"/>
    <property type="match status" value="1"/>
</dbReference>
<name>A0A5C5WHB7_9BACT</name>
<evidence type="ECO:0000313" key="2">
    <source>
        <dbReference type="Proteomes" id="UP000316598"/>
    </source>
</evidence>
<dbReference type="Proteomes" id="UP000316598">
    <property type="component" value="Unassembled WGS sequence"/>
</dbReference>
<dbReference type="EMBL" id="SJPI01000003">
    <property type="protein sequence ID" value="TWT49499.1"/>
    <property type="molecule type" value="Genomic_DNA"/>
</dbReference>
<organism evidence="1 2">
    <name type="scientific">Rubripirellula amarantea</name>
    <dbReference type="NCBI Taxonomy" id="2527999"/>
    <lineage>
        <taxon>Bacteria</taxon>
        <taxon>Pseudomonadati</taxon>
        <taxon>Planctomycetota</taxon>
        <taxon>Planctomycetia</taxon>
        <taxon>Pirellulales</taxon>
        <taxon>Pirellulaceae</taxon>
        <taxon>Rubripirellula</taxon>
    </lineage>
</organism>
<gene>
    <name evidence="1" type="ORF">Pla22_46960</name>
</gene>
<accession>A0A5C5WHB7</accession>
<dbReference type="InterPro" id="IPR027417">
    <property type="entry name" value="P-loop_NTPase"/>
</dbReference>
<proteinExistence type="predicted"/>
<protein>
    <recommendedName>
        <fullName evidence="3">Dynamin family protein</fullName>
    </recommendedName>
</protein>
<dbReference type="OrthoDB" id="221622at2"/>
<evidence type="ECO:0000313" key="1">
    <source>
        <dbReference type="EMBL" id="TWT49499.1"/>
    </source>
</evidence>